<evidence type="ECO:0000256" key="1">
    <source>
        <dbReference type="ARBA" id="ARBA00004173"/>
    </source>
</evidence>
<keyword evidence="2" id="KW-0053">Apoptosis</keyword>
<dbReference type="PANTHER" id="PTHR32247">
    <property type="entry name" value="DIABLO HOMOLOG, MITOCHONDRIAL"/>
    <property type="match status" value="1"/>
</dbReference>
<dbReference type="EMBL" id="JAZGQO010000002">
    <property type="protein sequence ID" value="KAK6191898.1"/>
    <property type="molecule type" value="Genomic_DNA"/>
</dbReference>
<comment type="subcellular location">
    <subcellularLocation>
        <location evidence="1">Mitochondrion</location>
    </subcellularLocation>
</comment>
<organism evidence="9 10">
    <name type="scientific">Patella caerulea</name>
    <name type="common">Rayed Mediterranean limpet</name>
    <dbReference type="NCBI Taxonomy" id="87958"/>
    <lineage>
        <taxon>Eukaryota</taxon>
        <taxon>Metazoa</taxon>
        <taxon>Spiralia</taxon>
        <taxon>Lophotrochozoa</taxon>
        <taxon>Mollusca</taxon>
        <taxon>Gastropoda</taxon>
        <taxon>Patellogastropoda</taxon>
        <taxon>Patelloidea</taxon>
        <taxon>Patellidae</taxon>
        <taxon>Patella</taxon>
    </lineage>
</organism>
<evidence type="ECO:0000313" key="9">
    <source>
        <dbReference type="EMBL" id="KAK6191898.1"/>
    </source>
</evidence>
<comment type="caution">
    <text evidence="9">The sequence shown here is derived from an EMBL/GenBank/DDBJ whole genome shotgun (WGS) entry which is preliminary data.</text>
</comment>
<proteinExistence type="inferred from homology"/>
<dbReference type="InterPro" id="IPR009062">
    <property type="entry name" value="Smac/DIABLO-like_sf"/>
</dbReference>
<evidence type="ECO:0000256" key="4">
    <source>
        <dbReference type="ARBA" id="ARBA00023128"/>
    </source>
</evidence>
<evidence type="ECO:0000256" key="6">
    <source>
        <dbReference type="ARBA" id="ARBA00046319"/>
    </source>
</evidence>
<comment type="similarity">
    <text evidence="6">Belongs to the Smac/DIABLO protein family.</text>
</comment>
<gene>
    <name evidence="9" type="ORF">SNE40_003477</name>
</gene>
<reference evidence="9 10" key="1">
    <citation type="submission" date="2024-01" db="EMBL/GenBank/DDBJ databases">
        <title>The genome of the rayed Mediterranean limpet Patella caerulea (Linnaeus, 1758).</title>
        <authorList>
            <person name="Anh-Thu Weber A."/>
            <person name="Halstead-Nussloch G."/>
        </authorList>
    </citation>
    <scope>NUCLEOTIDE SEQUENCE [LARGE SCALE GENOMIC DNA]</scope>
    <source>
        <strain evidence="9">AATW-2023a</strain>
        <tissue evidence="9">Whole specimen</tissue>
    </source>
</reference>
<keyword evidence="4" id="KW-0496">Mitochondrion</keyword>
<evidence type="ECO:0000256" key="5">
    <source>
        <dbReference type="ARBA" id="ARBA00033049"/>
    </source>
</evidence>
<evidence type="ECO:0000256" key="7">
    <source>
        <dbReference type="SAM" id="Coils"/>
    </source>
</evidence>
<evidence type="ECO:0000256" key="8">
    <source>
        <dbReference type="SAM" id="MobiDB-lite"/>
    </source>
</evidence>
<dbReference type="GO" id="GO:0008631">
    <property type="term" value="P:intrinsic apoptotic signaling pathway in response to oxidative stress"/>
    <property type="evidence" value="ECO:0007669"/>
    <property type="project" value="TreeGrafter"/>
</dbReference>
<dbReference type="SUPFAM" id="SSF46984">
    <property type="entry name" value="Smac/diablo"/>
    <property type="match status" value="1"/>
</dbReference>
<dbReference type="Proteomes" id="UP001347796">
    <property type="component" value="Unassembled WGS sequence"/>
</dbReference>
<name>A0AAN8Q0A5_PATCE</name>
<dbReference type="InterPro" id="IPR015142">
    <property type="entry name" value="Smac_DIABLO"/>
</dbReference>
<dbReference type="Gene3D" id="1.20.58.70">
    <property type="match status" value="1"/>
</dbReference>
<dbReference type="AlphaFoldDB" id="A0AAN8Q0A5"/>
<keyword evidence="10" id="KW-1185">Reference proteome</keyword>
<sequence length="184" mass="21424">MSVSPLASFIFDLEHRRKPIDQNFNKKWKRLDSRCSYITTNTDHNQLITDGERAVHKLTDMLSYKLQVLDNDAELEIVWDLVLQFRSDVNEIKRKKEEMEQLYSSVQKLMDISAEVAFIAGAEYASTCAGERLYSSQRQLELTRALTAEAEIQLNQVELKDIEATTKHHEKKEKEKSEQDKTDK</sequence>
<accession>A0AAN8Q0A5</accession>
<feature type="coiled-coil region" evidence="7">
    <location>
        <begin position="82"/>
        <end position="112"/>
    </location>
</feature>
<dbReference type="Pfam" id="PF09057">
    <property type="entry name" value="Smac_DIABLO"/>
    <property type="match status" value="1"/>
</dbReference>
<protein>
    <recommendedName>
        <fullName evidence="5">Direct IAP-binding protein with low pI</fullName>
    </recommendedName>
</protein>
<keyword evidence="7" id="KW-0175">Coiled coil</keyword>
<evidence type="ECO:0000256" key="3">
    <source>
        <dbReference type="ARBA" id="ARBA00022946"/>
    </source>
</evidence>
<keyword evidence="3" id="KW-0809">Transit peptide</keyword>
<dbReference type="GO" id="GO:0051402">
    <property type="term" value="P:neuron apoptotic process"/>
    <property type="evidence" value="ECO:0007669"/>
    <property type="project" value="TreeGrafter"/>
</dbReference>
<evidence type="ECO:0000313" key="10">
    <source>
        <dbReference type="Proteomes" id="UP001347796"/>
    </source>
</evidence>
<evidence type="ECO:0000256" key="2">
    <source>
        <dbReference type="ARBA" id="ARBA00022703"/>
    </source>
</evidence>
<feature type="region of interest" description="Disordered" evidence="8">
    <location>
        <begin position="163"/>
        <end position="184"/>
    </location>
</feature>
<dbReference type="GO" id="GO:0005739">
    <property type="term" value="C:mitochondrion"/>
    <property type="evidence" value="ECO:0007669"/>
    <property type="project" value="UniProtKB-SubCell"/>
</dbReference>
<dbReference type="PANTHER" id="PTHR32247:SF3">
    <property type="entry name" value="DIABLO IAP-BINDING MITOCHONDRIAL PROTEIN"/>
    <property type="match status" value="1"/>
</dbReference>